<proteinExistence type="predicted"/>
<feature type="region of interest" description="Disordered" evidence="1">
    <location>
        <begin position="36"/>
        <end position="89"/>
    </location>
</feature>
<feature type="compositionally biased region" description="Basic residues" evidence="1">
    <location>
        <begin position="66"/>
        <end position="76"/>
    </location>
</feature>
<dbReference type="EMBL" id="CM007648">
    <property type="protein sequence ID" value="ONM13875.1"/>
    <property type="molecule type" value="Genomic_DNA"/>
</dbReference>
<reference evidence="2" key="1">
    <citation type="submission" date="2015-12" db="EMBL/GenBank/DDBJ databases">
        <title>Update maize B73 reference genome by single molecule sequencing technologies.</title>
        <authorList>
            <consortium name="Maize Genome Sequencing Project"/>
            <person name="Ware D."/>
        </authorList>
    </citation>
    <scope>NUCLEOTIDE SEQUENCE [LARGE SCALE GENOMIC DNA]</scope>
    <source>
        <tissue evidence="2">Seedling</tissue>
    </source>
</reference>
<dbReference type="AlphaFoldDB" id="A0A1D6DZB9"/>
<dbReference type="EMBL" id="CM007648">
    <property type="protein sequence ID" value="ONM13878.1"/>
    <property type="molecule type" value="Genomic_DNA"/>
</dbReference>
<evidence type="ECO:0000313" key="2">
    <source>
        <dbReference type="EMBL" id="ONM13878.1"/>
    </source>
</evidence>
<dbReference type="EMBL" id="CM007648">
    <property type="protein sequence ID" value="ONM13867.1"/>
    <property type="molecule type" value="Genomic_DNA"/>
</dbReference>
<gene>
    <name evidence="2" type="ORF">ZEAMMB73_Zm00001d002302</name>
</gene>
<dbReference type="EMBL" id="CM007648">
    <property type="protein sequence ID" value="ONM13873.1"/>
    <property type="molecule type" value="Genomic_DNA"/>
</dbReference>
<name>A0A1D6DZB9_MAIZE</name>
<protein>
    <submittedName>
        <fullName evidence="2">Auxin responsive protein</fullName>
    </submittedName>
</protein>
<feature type="compositionally biased region" description="Pro residues" evidence="1">
    <location>
        <begin position="212"/>
        <end position="228"/>
    </location>
</feature>
<evidence type="ECO:0000256" key="1">
    <source>
        <dbReference type="SAM" id="MobiDB-lite"/>
    </source>
</evidence>
<dbReference type="EMBL" id="CM007648">
    <property type="protein sequence ID" value="ONM13871.1"/>
    <property type="molecule type" value="Genomic_DNA"/>
</dbReference>
<feature type="compositionally biased region" description="Low complexity" evidence="1">
    <location>
        <begin position="36"/>
        <end position="57"/>
    </location>
</feature>
<organism evidence="2">
    <name type="scientific">Zea mays</name>
    <name type="common">Maize</name>
    <dbReference type="NCBI Taxonomy" id="4577"/>
    <lineage>
        <taxon>Eukaryota</taxon>
        <taxon>Viridiplantae</taxon>
        <taxon>Streptophyta</taxon>
        <taxon>Embryophyta</taxon>
        <taxon>Tracheophyta</taxon>
        <taxon>Spermatophyta</taxon>
        <taxon>Magnoliopsida</taxon>
        <taxon>Liliopsida</taxon>
        <taxon>Poales</taxon>
        <taxon>Poaceae</taxon>
        <taxon>PACMAD clade</taxon>
        <taxon>Panicoideae</taxon>
        <taxon>Andropogonodae</taxon>
        <taxon>Andropogoneae</taxon>
        <taxon>Tripsacinae</taxon>
        <taxon>Zea</taxon>
    </lineage>
</organism>
<dbReference type="EMBL" id="CM007648">
    <property type="protein sequence ID" value="ONM13864.1"/>
    <property type="molecule type" value="Genomic_DNA"/>
</dbReference>
<sequence length="228" mass="24987">MLAYPTQCTPSLPWWQACRRRGRCGRWTWRPAPPCRRAAARGGAWPARRAPRAAPSWSGPPPPPRSRSRFRRRRGPLSHTPSCPSAPLPDPVIRCRDPMPHPPSTPSSPSAPLPDLVIRCEAAINALLPLRSAPLPGSRRAFIAALMVHGCTHIRHRLSARKLLPAPTCVHRCVPPPTSSAPNLYPSSAPLFHPRTHARDPHVPHPSRAPDAAPPFHPPHAAPCWPPP</sequence>
<dbReference type="EMBL" id="CM007648">
    <property type="protein sequence ID" value="ONM13870.1"/>
    <property type="molecule type" value="Genomic_DNA"/>
</dbReference>
<feature type="region of interest" description="Disordered" evidence="1">
    <location>
        <begin position="184"/>
        <end position="228"/>
    </location>
</feature>
<dbReference type="EMBL" id="CM007648">
    <property type="protein sequence ID" value="ONM13865.1"/>
    <property type="molecule type" value="Genomic_DNA"/>
</dbReference>
<dbReference type="EMBL" id="CM007648">
    <property type="protein sequence ID" value="ONM13869.1"/>
    <property type="molecule type" value="Genomic_DNA"/>
</dbReference>
<dbReference type="EMBL" id="CM007648">
    <property type="protein sequence ID" value="ONM13876.1"/>
    <property type="molecule type" value="Genomic_DNA"/>
</dbReference>
<accession>A0A1D6DZB9</accession>